<name>A0A250L3I0_9GAMM</name>
<dbReference type="OrthoDB" id="9180760at2"/>
<dbReference type="AlphaFoldDB" id="A0A250L3I0"/>
<sequence length="103" mass="11548">MVREFSYRGEIFRATVHGRPGIEELFLIHMVDDEEGPEISLDRFEDPNNDPAQSLEDKLADLADELMQEHAVEPADPNAAFAWNEPKTGVNVHSGVQHHGLEA</sequence>
<keyword evidence="2" id="KW-1185">Reference proteome</keyword>
<dbReference type="Proteomes" id="UP000266313">
    <property type="component" value="Chromosome"/>
</dbReference>
<dbReference type="EMBL" id="AP017928">
    <property type="protein sequence ID" value="BBA37369.1"/>
    <property type="molecule type" value="Genomic_DNA"/>
</dbReference>
<reference evidence="1 2" key="1">
    <citation type="submission" date="2016-12" db="EMBL/GenBank/DDBJ databases">
        <title>Genome sequencing of Methylocaldum marinum.</title>
        <authorList>
            <person name="Takeuchi M."/>
            <person name="Kamagata Y."/>
            <person name="Hiraoka S."/>
            <person name="Oshima K."/>
            <person name="Hattori M."/>
            <person name="Iwasaki W."/>
        </authorList>
    </citation>
    <scope>NUCLEOTIDE SEQUENCE [LARGE SCALE GENOMIC DNA]</scope>
    <source>
        <strain evidence="1 2">S8</strain>
    </source>
</reference>
<evidence type="ECO:0000313" key="1">
    <source>
        <dbReference type="EMBL" id="BBA37369.1"/>
    </source>
</evidence>
<dbReference type="RefSeq" id="WP_119632366.1">
    <property type="nucleotide sequence ID" value="NZ_AP017928.1"/>
</dbReference>
<organism evidence="1 2">
    <name type="scientific">Methylocaldum marinum</name>
    <dbReference type="NCBI Taxonomy" id="1432792"/>
    <lineage>
        <taxon>Bacteria</taxon>
        <taxon>Pseudomonadati</taxon>
        <taxon>Pseudomonadota</taxon>
        <taxon>Gammaproteobacteria</taxon>
        <taxon>Methylococcales</taxon>
        <taxon>Methylococcaceae</taxon>
        <taxon>Methylocaldum</taxon>
    </lineage>
</organism>
<accession>A0A250L3I0</accession>
<proteinExistence type="predicted"/>
<protein>
    <submittedName>
        <fullName evidence="1">Uncharacterized protein</fullName>
    </submittedName>
</protein>
<dbReference type="KEGG" id="mmai:sS8_5452"/>
<evidence type="ECO:0000313" key="2">
    <source>
        <dbReference type="Proteomes" id="UP000266313"/>
    </source>
</evidence>
<gene>
    <name evidence="1" type="ORF">sS8_5452</name>
</gene>